<proteinExistence type="predicted"/>
<feature type="chain" id="PRO_5046137883" evidence="3">
    <location>
        <begin position="29"/>
        <end position="454"/>
    </location>
</feature>
<organism evidence="4 5">
    <name type="scientific">Pilimelia columellifera subsp. columellifera</name>
    <dbReference type="NCBI Taxonomy" id="706583"/>
    <lineage>
        <taxon>Bacteria</taxon>
        <taxon>Bacillati</taxon>
        <taxon>Actinomycetota</taxon>
        <taxon>Actinomycetes</taxon>
        <taxon>Micromonosporales</taxon>
        <taxon>Micromonosporaceae</taxon>
        <taxon>Pilimelia</taxon>
    </lineage>
</organism>
<dbReference type="EMBL" id="BAAARY010000002">
    <property type="protein sequence ID" value="GAA2513390.1"/>
    <property type="molecule type" value="Genomic_DNA"/>
</dbReference>
<evidence type="ECO:0000256" key="3">
    <source>
        <dbReference type="SAM" id="SignalP"/>
    </source>
</evidence>
<feature type="transmembrane region" description="Helical" evidence="2">
    <location>
        <begin position="337"/>
        <end position="357"/>
    </location>
</feature>
<evidence type="ECO:0000313" key="5">
    <source>
        <dbReference type="Proteomes" id="UP001499978"/>
    </source>
</evidence>
<feature type="region of interest" description="Disordered" evidence="1">
    <location>
        <begin position="361"/>
        <end position="454"/>
    </location>
</feature>
<gene>
    <name evidence="4" type="ORF">GCM10010201_06300</name>
</gene>
<feature type="compositionally biased region" description="Basic and acidic residues" evidence="1">
    <location>
        <begin position="442"/>
        <end position="454"/>
    </location>
</feature>
<dbReference type="Proteomes" id="UP001499978">
    <property type="component" value="Unassembled WGS sequence"/>
</dbReference>
<keyword evidence="5" id="KW-1185">Reference proteome</keyword>
<reference evidence="4 5" key="1">
    <citation type="journal article" date="2019" name="Int. J. Syst. Evol. Microbiol.">
        <title>The Global Catalogue of Microorganisms (GCM) 10K type strain sequencing project: providing services to taxonomists for standard genome sequencing and annotation.</title>
        <authorList>
            <consortium name="The Broad Institute Genomics Platform"/>
            <consortium name="The Broad Institute Genome Sequencing Center for Infectious Disease"/>
            <person name="Wu L."/>
            <person name="Ma J."/>
        </authorList>
    </citation>
    <scope>NUCLEOTIDE SEQUENCE [LARGE SCALE GENOMIC DNA]</scope>
    <source>
        <strain evidence="4 5">JCM 3367</strain>
    </source>
</reference>
<keyword evidence="2" id="KW-1133">Transmembrane helix</keyword>
<comment type="caution">
    <text evidence="4">The sequence shown here is derived from an EMBL/GenBank/DDBJ whole genome shotgun (WGS) entry which is preliminary data.</text>
</comment>
<keyword evidence="3" id="KW-0732">Signal</keyword>
<feature type="compositionally biased region" description="Low complexity" evidence="1">
    <location>
        <begin position="390"/>
        <end position="402"/>
    </location>
</feature>
<name>A0ABN3N3E5_9ACTN</name>
<evidence type="ECO:0000256" key="2">
    <source>
        <dbReference type="SAM" id="Phobius"/>
    </source>
</evidence>
<evidence type="ECO:0000256" key="1">
    <source>
        <dbReference type="SAM" id="MobiDB-lite"/>
    </source>
</evidence>
<sequence>MPHLITTGARVAVAVAATLVAAAAGSFAGAPAVAGAGLAAVAEAGTKLCAINDERTVELSGLVATASGYVAVNDGSDLEERKRVFLLDRKCKVIDAVPFASEPRDPEDLALSPDGKTLWIADTGDNTADRDRVALWRMPVTGGKRPEIFRLRYPDGARDAEALLIAKDGTPHLITKGAKALIYRAAGPLVKGQETPLVQVGQLDLPRTNTSNPLGMIGRITVTGAASAPDGNRVALRSYADAFEFDVPDGDLVKALTTGRPRVTPLPDEPWGEAISYSPDGARFVTVSETAQSPGVDPVLRAYDQATVLATAPPAAKPAGDERSILSTLSLSDLTTLVSAVGGVGLVLVALGVVGIVRSRRAAAAEPTVPRPAGPARAGRSGAGRKKGQASGTPATRATSTPSPVPPEDAAGVWPSGKAGATGGSAGGRTRGGVYGKPMTAKPDRDVTADGGRR</sequence>
<evidence type="ECO:0000313" key="4">
    <source>
        <dbReference type="EMBL" id="GAA2513390.1"/>
    </source>
</evidence>
<keyword evidence="2" id="KW-0812">Transmembrane</keyword>
<protein>
    <submittedName>
        <fullName evidence="4">Uncharacterized protein</fullName>
    </submittedName>
</protein>
<keyword evidence="2" id="KW-0472">Membrane</keyword>
<feature type="compositionally biased region" description="Gly residues" evidence="1">
    <location>
        <begin position="420"/>
        <end position="435"/>
    </location>
</feature>
<feature type="signal peptide" evidence="3">
    <location>
        <begin position="1"/>
        <end position="28"/>
    </location>
</feature>
<accession>A0ABN3N3E5</accession>
<dbReference type="SUPFAM" id="SSF75011">
    <property type="entry name" value="3-carboxy-cis,cis-mucoante lactonizing enzyme"/>
    <property type="match status" value="1"/>
</dbReference>